<gene>
    <name evidence="2" type="ORF">FNV43_RR13359</name>
</gene>
<name>A0A8K0H0X9_9ROSA</name>
<dbReference type="Proteomes" id="UP000796880">
    <property type="component" value="Unassembled WGS sequence"/>
</dbReference>
<feature type="region of interest" description="Disordered" evidence="1">
    <location>
        <begin position="46"/>
        <end position="95"/>
    </location>
</feature>
<evidence type="ECO:0000256" key="1">
    <source>
        <dbReference type="SAM" id="MobiDB-lite"/>
    </source>
</evidence>
<accession>A0A8K0H0X9</accession>
<dbReference type="AlphaFoldDB" id="A0A8K0H0X9"/>
<proteinExistence type="predicted"/>
<evidence type="ECO:0000313" key="3">
    <source>
        <dbReference type="Proteomes" id="UP000796880"/>
    </source>
</evidence>
<reference evidence="2" key="1">
    <citation type="submission" date="2020-03" db="EMBL/GenBank/DDBJ databases">
        <title>A high-quality chromosome-level genome assembly of a woody plant with both climbing and erect habits, Rhamnella rubrinervis.</title>
        <authorList>
            <person name="Lu Z."/>
            <person name="Yang Y."/>
            <person name="Zhu X."/>
            <person name="Sun Y."/>
        </authorList>
    </citation>
    <scope>NUCLEOTIDE SEQUENCE</scope>
    <source>
        <strain evidence="2">BYM</strain>
        <tissue evidence="2">Leaf</tissue>
    </source>
</reference>
<feature type="compositionally biased region" description="Polar residues" evidence="1">
    <location>
        <begin position="78"/>
        <end position="88"/>
    </location>
</feature>
<evidence type="ECO:0000313" key="2">
    <source>
        <dbReference type="EMBL" id="KAF3443669.1"/>
    </source>
</evidence>
<organism evidence="2 3">
    <name type="scientific">Rhamnella rubrinervis</name>
    <dbReference type="NCBI Taxonomy" id="2594499"/>
    <lineage>
        <taxon>Eukaryota</taxon>
        <taxon>Viridiplantae</taxon>
        <taxon>Streptophyta</taxon>
        <taxon>Embryophyta</taxon>
        <taxon>Tracheophyta</taxon>
        <taxon>Spermatophyta</taxon>
        <taxon>Magnoliopsida</taxon>
        <taxon>eudicotyledons</taxon>
        <taxon>Gunneridae</taxon>
        <taxon>Pentapetalae</taxon>
        <taxon>rosids</taxon>
        <taxon>fabids</taxon>
        <taxon>Rosales</taxon>
        <taxon>Rhamnaceae</taxon>
        <taxon>rhamnoid group</taxon>
        <taxon>Rhamneae</taxon>
        <taxon>Rhamnella</taxon>
    </lineage>
</organism>
<dbReference type="EMBL" id="VOIH02000006">
    <property type="protein sequence ID" value="KAF3443669.1"/>
    <property type="molecule type" value="Genomic_DNA"/>
</dbReference>
<keyword evidence="3" id="KW-1185">Reference proteome</keyword>
<protein>
    <recommendedName>
        <fullName evidence="4">Retrotransposon gag domain-containing protein</fullName>
    </recommendedName>
</protein>
<comment type="caution">
    <text evidence="2">The sequence shown here is derived from an EMBL/GenBank/DDBJ whole genome shotgun (WGS) entry which is preliminary data.</text>
</comment>
<evidence type="ECO:0008006" key="4">
    <source>
        <dbReference type="Google" id="ProtNLM"/>
    </source>
</evidence>
<sequence>MIVTEYERKFLELSEFYPYIFPDEERKKKRFLDDLRDAIAISIFKRTSSSTPGQGSSKRGSSSLRFSSSGRFRGSRSNPNVKSGQSSGHDMRSGQ</sequence>
<feature type="compositionally biased region" description="Low complexity" evidence="1">
    <location>
        <begin position="53"/>
        <end position="77"/>
    </location>
</feature>